<sequence>MHPCTHTQLHLLPPTSCLSPCSLSTGQIHSNSKPRPPVSPHTPTTDTTPPGACNTPPRAATSAVTAGSSS</sequence>
<name>A0A0D0A0I8_9AGAM</name>
<feature type="compositionally biased region" description="Low complexity" evidence="1">
    <location>
        <begin position="59"/>
        <end position="70"/>
    </location>
</feature>
<evidence type="ECO:0000313" key="2">
    <source>
        <dbReference type="EMBL" id="KIK25563.1"/>
    </source>
</evidence>
<dbReference type="HOGENOM" id="CLU_191667_0_0_1"/>
<dbReference type="Proteomes" id="UP000054018">
    <property type="component" value="Unassembled WGS sequence"/>
</dbReference>
<gene>
    <name evidence="2" type="ORF">PISMIDRAFT_340558</name>
</gene>
<dbReference type="AlphaFoldDB" id="A0A0D0A0I8"/>
<accession>A0A0D0A0I8</accession>
<dbReference type="EMBL" id="KN833707">
    <property type="protein sequence ID" value="KIK25563.1"/>
    <property type="molecule type" value="Genomic_DNA"/>
</dbReference>
<protein>
    <submittedName>
        <fullName evidence="2">Uncharacterized protein</fullName>
    </submittedName>
</protein>
<organism evidence="2 3">
    <name type="scientific">Pisolithus microcarpus 441</name>
    <dbReference type="NCBI Taxonomy" id="765257"/>
    <lineage>
        <taxon>Eukaryota</taxon>
        <taxon>Fungi</taxon>
        <taxon>Dikarya</taxon>
        <taxon>Basidiomycota</taxon>
        <taxon>Agaricomycotina</taxon>
        <taxon>Agaricomycetes</taxon>
        <taxon>Agaricomycetidae</taxon>
        <taxon>Boletales</taxon>
        <taxon>Sclerodermatineae</taxon>
        <taxon>Pisolithaceae</taxon>
        <taxon>Pisolithus</taxon>
    </lineage>
</organism>
<proteinExistence type="predicted"/>
<keyword evidence="3" id="KW-1185">Reference proteome</keyword>
<evidence type="ECO:0000256" key="1">
    <source>
        <dbReference type="SAM" id="MobiDB-lite"/>
    </source>
</evidence>
<feature type="region of interest" description="Disordered" evidence="1">
    <location>
        <begin position="23"/>
        <end position="70"/>
    </location>
</feature>
<reference evidence="3" key="2">
    <citation type="submission" date="2015-01" db="EMBL/GenBank/DDBJ databases">
        <title>Evolutionary Origins and Diversification of the Mycorrhizal Mutualists.</title>
        <authorList>
            <consortium name="DOE Joint Genome Institute"/>
            <consortium name="Mycorrhizal Genomics Consortium"/>
            <person name="Kohler A."/>
            <person name="Kuo A."/>
            <person name="Nagy L.G."/>
            <person name="Floudas D."/>
            <person name="Copeland A."/>
            <person name="Barry K.W."/>
            <person name="Cichocki N."/>
            <person name="Veneault-Fourrey C."/>
            <person name="LaButti K."/>
            <person name="Lindquist E.A."/>
            <person name="Lipzen A."/>
            <person name="Lundell T."/>
            <person name="Morin E."/>
            <person name="Murat C."/>
            <person name="Riley R."/>
            <person name="Ohm R."/>
            <person name="Sun H."/>
            <person name="Tunlid A."/>
            <person name="Henrissat B."/>
            <person name="Grigoriev I.V."/>
            <person name="Hibbett D.S."/>
            <person name="Martin F."/>
        </authorList>
    </citation>
    <scope>NUCLEOTIDE SEQUENCE [LARGE SCALE GENOMIC DNA]</scope>
    <source>
        <strain evidence="3">441</strain>
    </source>
</reference>
<evidence type="ECO:0000313" key="3">
    <source>
        <dbReference type="Proteomes" id="UP000054018"/>
    </source>
</evidence>
<feature type="compositionally biased region" description="Low complexity" evidence="1">
    <location>
        <begin position="41"/>
        <end position="50"/>
    </location>
</feature>
<reference evidence="2 3" key="1">
    <citation type="submission" date="2014-04" db="EMBL/GenBank/DDBJ databases">
        <authorList>
            <consortium name="DOE Joint Genome Institute"/>
            <person name="Kuo A."/>
            <person name="Kohler A."/>
            <person name="Costa M.D."/>
            <person name="Nagy L.G."/>
            <person name="Floudas D."/>
            <person name="Copeland A."/>
            <person name="Barry K.W."/>
            <person name="Cichocki N."/>
            <person name="Veneault-Fourrey C."/>
            <person name="LaButti K."/>
            <person name="Lindquist E.A."/>
            <person name="Lipzen A."/>
            <person name="Lundell T."/>
            <person name="Morin E."/>
            <person name="Murat C."/>
            <person name="Sun H."/>
            <person name="Tunlid A."/>
            <person name="Henrissat B."/>
            <person name="Grigoriev I.V."/>
            <person name="Hibbett D.S."/>
            <person name="Martin F."/>
            <person name="Nordberg H.P."/>
            <person name="Cantor M.N."/>
            <person name="Hua S.X."/>
        </authorList>
    </citation>
    <scope>NUCLEOTIDE SEQUENCE [LARGE SCALE GENOMIC DNA]</scope>
    <source>
        <strain evidence="2 3">441</strain>
    </source>
</reference>